<dbReference type="PANTHER" id="PTHR37950">
    <property type="entry name" value="4-HYDROXYPHENYLACETATE CATABOLISM PROTEIN"/>
    <property type="match status" value="1"/>
</dbReference>
<name>A0A1M7IHH9_9RHOB</name>
<dbReference type="SUPFAM" id="SSF55331">
    <property type="entry name" value="Tautomerase/MIF"/>
    <property type="match status" value="1"/>
</dbReference>
<proteinExistence type="predicted"/>
<reference evidence="1 2" key="1">
    <citation type="submission" date="2016-11" db="EMBL/GenBank/DDBJ databases">
        <authorList>
            <person name="Jaros S."/>
            <person name="Januszkiewicz K."/>
            <person name="Wedrychowicz H."/>
        </authorList>
    </citation>
    <scope>NUCLEOTIDE SEQUENCE [LARGE SCALE GENOMIC DNA]</scope>
    <source>
        <strain evidence="1 2">DSM 29589</strain>
    </source>
</reference>
<sequence length="113" mass="12156">MPHIVIEHSAGLEHSHDLQALCDALFETVAAHPSVSGPQAVRARCFAATAARVGVAPQTFAHAALYLLPGRDEATQTEMARQVLDVLDAHLPDIGSLSVRVQDLNPPYLKRTL</sequence>
<evidence type="ECO:0000313" key="1">
    <source>
        <dbReference type="EMBL" id="SHM40033.1"/>
    </source>
</evidence>
<dbReference type="Pfam" id="PF02962">
    <property type="entry name" value="CHMI"/>
    <property type="match status" value="1"/>
</dbReference>
<dbReference type="OrthoDB" id="9814215at2"/>
<dbReference type="GO" id="GO:0008704">
    <property type="term" value="F:5-carboxymethyl-2-hydroxymuconate delta-isomerase activity"/>
    <property type="evidence" value="ECO:0007669"/>
    <property type="project" value="InterPro"/>
</dbReference>
<dbReference type="InterPro" id="IPR014347">
    <property type="entry name" value="Tautomerase/MIF_sf"/>
</dbReference>
<dbReference type="PANTHER" id="PTHR37950:SF1">
    <property type="entry name" value="4-HYDROXYPHENYLACETATE CATABOLISM PROTEIN"/>
    <property type="match status" value="1"/>
</dbReference>
<keyword evidence="2" id="KW-1185">Reference proteome</keyword>
<accession>A0A1M7IHH9</accession>
<gene>
    <name evidence="1" type="ORF">SAMN05444398_11580</name>
</gene>
<dbReference type="STRING" id="337701.SAMN05444398_11580"/>
<dbReference type="EMBL" id="FRBR01000015">
    <property type="protein sequence ID" value="SHM40033.1"/>
    <property type="molecule type" value="Genomic_DNA"/>
</dbReference>
<organism evidence="1 2">
    <name type="scientific">Roseovarius pacificus</name>
    <dbReference type="NCBI Taxonomy" id="337701"/>
    <lineage>
        <taxon>Bacteria</taxon>
        <taxon>Pseudomonadati</taxon>
        <taxon>Pseudomonadota</taxon>
        <taxon>Alphaproteobacteria</taxon>
        <taxon>Rhodobacterales</taxon>
        <taxon>Roseobacteraceae</taxon>
        <taxon>Roseovarius</taxon>
    </lineage>
</organism>
<protein>
    <submittedName>
        <fullName evidence="1">5-carboxymethyl-2-hydroxymuconate isomerase</fullName>
    </submittedName>
</protein>
<dbReference type="AlphaFoldDB" id="A0A1M7IHH9"/>
<dbReference type="RefSeq" id="WP_073036984.1">
    <property type="nucleotide sequence ID" value="NZ_BMLR01000015.1"/>
</dbReference>
<evidence type="ECO:0000313" key="2">
    <source>
        <dbReference type="Proteomes" id="UP000183974"/>
    </source>
</evidence>
<dbReference type="Proteomes" id="UP000183974">
    <property type="component" value="Unassembled WGS sequence"/>
</dbReference>
<dbReference type="InterPro" id="IPR004220">
    <property type="entry name" value="5-COMe_2-OHmuconate_Isoase"/>
</dbReference>
<keyword evidence="1" id="KW-0413">Isomerase</keyword>
<dbReference type="Gene3D" id="3.30.429.10">
    <property type="entry name" value="Macrophage Migration Inhibitory Factor"/>
    <property type="match status" value="1"/>
</dbReference>